<dbReference type="OMA" id="ITIDWIN"/>
<evidence type="ECO:0000313" key="6">
    <source>
        <dbReference type="EMBL" id="EGC31076.1"/>
    </source>
</evidence>
<keyword evidence="5" id="KW-1133">Transmembrane helix</keyword>
<evidence type="ECO:0000256" key="2">
    <source>
        <dbReference type="ARBA" id="ARBA00022737"/>
    </source>
</evidence>
<dbReference type="InParanoid" id="F0ZYB2"/>
<dbReference type="InterPro" id="IPR019775">
    <property type="entry name" value="WD40_repeat_CS"/>
</dbReference>
<dbReference type="KEGG" id="dpp:DICPUDRAFT_83022"/>
<evidence type="ECO:0000256" key="5">
    <source>
        <dbReference type="SAM" id="Phobius"/>
    </source>
</evidence>
<feature type="compositionally biased region" description="Low complexity" evidence="4">
    <location>
        <begin position="33"/>
        <end position="68"/>
    </location>
</feature>
<keyword evidence="5" id="KW-0472">Membrane</keyword>
<accession>F0ZYB2</accession>
<reference evidence="7" key="1">
    <citation type="journal article" date="2011" name="Genome Biol.">
        <title>Comparative genomics of the social amoebae Dictyostelium discoideum and Dictyostelium purpureum.</title>
        <authorList>
            <consortium name="US DOE Joint Genome Institute (JGI-PGF)"/>
            <person name="Sucgang R."/>
            <person name="Kuo A."/>
            <person name="Tian X."/>
            <person name="Salerno W."/>
            <person name="Parikh A."/>
            <person name="Feasley C.L."/>
            <person name="Dalin E."/>
            <person name="Tu H."/>
            <person name="Huang E."/>
            <person name="Barry K."/>
            <person name="Lindquist E."/>
            <person name="Shapiro H."/>
            <person name="Bruce D."/>
            <person name="Schmutz J."/>
            <person name="Salamov A."/>
            <person name="Fey P."/>
            <person name="Gaudet P."/>
            <person name="Anjard C."/>
            <person name="Babu M.M."/>
            <person name="Basu S."/>
            <person name="Bushmanova Y."/>
            <person name="van der Wel H."/>
            <person name="Katoh-Kurasawa M."/>
            <person name="Dinh C."/>
            <person name="Coutinho P.M."/>
            <person name="Saito T."/>
            <person name="Elias M."/>
            <person name="Schaap P."/>
            <person name="Kay R.R."/>
            <person name="Henrissat B."/>
            <person name="Eichinger L."/>
            <person name="Rivero F."/>
            <person name="Putnam N.H."/>
            <person name="West C.M."/>
            <person name="Loomis W.F."/>
            <person name="Chisholm R.L."/>
            <person name="Shaulsky G."/>
            <person name="Strassmann J.E."/>
            <person name="Queller D.C."/>
            <person name="Kuspa A."/>
            <person name="Grigoriev I.V."/>
        </authorList>
    </citation>
    <scope>NUCLEOTIDE SEQUENCE [LARGE SCALE GENOMIC DNA]</scope>
    <source>
        <strain evidence="7">QSDP1</strain>
    </source>
</reference>
<feature type="transmembrane region" description="Helical" evidence="5">
    <location>
        <begin position="646"/>
        <end position="665"/>
    </location>
</feature>
<dbReference type="PANTHER" id="PTHR44472:SF1">
    <property type="entry name" value="DDB1 AND CUL4 ASSOCIATED FACTOR 4"/>
    <property type="match status" value="1"/>
</dbReference>
<dbReference type="InterPro" id="IPR052254">
    <property type="entry name" value="CUL4-DDB1_E3_ligase_receptor"/>
</dbReference>
<gene>
    <name evidence="6" type="ORF">DICPUDRAFT_83022</name>
</gene>
<feature type="compositionally biased region" description="Basic residues" evidence="4">
    <location>
        <begin position="18"/>
        <end position="31"/>
    </location>
</feature>
<keyword evidence="5" id="KW-0812">Transmembrane</keyword>
<evidence type="ECO:0000313" key="7">
    <source>
        <dbReference type="Proteomes" id="UP000001064"/>
    </source>
</evidence>
<feature type="compositionally biased region" description="Polar residues" evidence="4">
    <location>
        <begin position="115"/>
        <end position="124"/>
    </location>
</feature>
<feature type="repeat" description="WD" evidence="3">
    <location>
        <begin position="561"/>
        <end position="592"/>
    </location>
</feature>
<dbReference type="eggNOG" id="KOG2695">
    <property type="taxonomic scope" value="Eukaryota"/>
</dbReference>
<feature type="compositionally biased region" description="Low complexity" evidence="4">
    <location>
        <begin position="125"/>
        <end position="154"/>
    </location>
</feature>
<dbReference type="FunCoup" id="F0ZYB2">
    <property type="interactions" value="2"/>
</dbReference>
<feature type="region of interest" description="Disordered" evidence="4">
    <location>
        <begin position="115"/>
        <end position="157"/>
    </location>
</feature>
<dbReference type="GeneID" id="10508132"/>
<keyword evidence="2" id="KW-0677">Repeat</keyword>
<keyword evidence="7" id="KW-1185">Reference proteome</keyword>
<sequence length="667" mass="75679">MENNNNDKNNNSNNNNYNKKKRKKNKQKHSHLNSNTNSTNNSTNGNNNNNNNNTNTNNNYCNKKKNLNNNNFTQNFKYIDTPPLVSVSLLNTTGKEIHNKNDSGRKTPPLLMLNSNSSIPSLNDNTSSAVTSNKANTTTTTTTTTTSTSTSINSIQPPPKIREYPGYYYDVEKDRYFKITKEFQKILTEKKKKEKEQSEIPIKLNQSNSTANEKKKKNNITDLLKIREINTKSNGFYNDNIKNIMVKDHLKQYVNIPCSSSISNISLFGDYNINQIVNNNNSNKINNNDNNKSIITKGIVSSSNTFLNIDWLNTFYNQPLNNENNIDNNDGDRLNTFFSNEKLNYEQEYKISKHHSLSIDLYSNITSIRVNKNVPNLLSVTTLGDHQREGSVNIFRVDSLVYDVIPLDNLFLSRSSIWCSQWCPTNDNIVSIGGSSGKLLIYDLNCHKNYYQVLSKSDILAQDFNRNGTTIFNGSRDGFIRMVDIRTKTAPNSNNQTIINLNIQKDRINHSSSISSINSLLDDNYLIVSSLNGSISKWDRRINKKVLDYPFNCNSHLKLGISLTPDEQFLGAAGEDKFVRIWNTSTGVLIKTIGPLEKAATGLEFIDYFDSSKNNDHFNSLNVNNSNGNNNSNNGNGYSSTKLNPIFYPTLFLIIIIIFPFIHFFNK</sequence>
<proteinExistence type="predicted"/>
<dbReference type="InterPro" id="IPR036322">
    <property type="entry name" value="WD40_repeat_dom_sf"/>
</dbReference>
<evidence type="ECO:0000256" key="4">
    <source>
        <dbReference type="SAM" id="MobiDB-lite"/>
    </source>
</evidence>
<dbReference type="GO" id="GO:0080008">
    <property type="term" value="C:Cul4-RING E3 ubiquitin ligase complex"/>
    <property type="evidence" value="ECO:0000318"/>
    <property type="project" value="GO_Central"/>
</dbReference>
<evidence type="ECO:0000256" key="3">
    <source>
        <dbReference type="PROSITE-ProRule" id="PRU00221"/>
    </source>
</evidence>
<dbReference type="AlphaFoldDB" id="F0ZYB2"/>
<dbReference type="InterPro" id="IPR001680">
    <property type="entry name" value="WD40_rpt"/>
</dbReference>
<dbReference type="InterPro" id="IPR015943">
    <property type="entry name" value="WD40/YVTN_repeat-like_dom_sf"/>
</dbReference>
<dbReference type="Gene3D" id="2.130.10.10">
    <property type="entry name" value="YVTN repeat-like/Quinoprotein amine dehydrogenase"/>
    <property type="match status" value="1"/>
</dbReference>
<dbReference type="STRING" id="5786.F0ZYB2"/>
<feature type="compositionally biased region" description="Low complexity" evidence="4">
    <location>
        <begin position="1"/>
        <end position="17"/>
    </location>
</feature>
<dbReference type="VEuPathDB" id="AmoebaDB:DICPUDRAFT_83022"/>
<dbReference type="RefSeq" id="XP_003292402.1">
    <property type="nucleotide sequence ID" value="XM_003292354.1"/>
</dbReference>
<feature type="compositionally biased region" description="Basic and acidic residues" evidence="4">
    <location>
        <begin position="189"/>
        <end position="198"/>
    </location>
</feature>
<evidence type="ECO:0000256" key="1">
    <source>
        <dbReference type="ARBA" id="ARBA00022574"/>
    </source>
</evidence>
<dbReference type="Pfam" id="PF23761">
    <property type="entry name" value="Beta-prop_DCAF4"/>
    <property type="match status" value="1"/>
</dbReference>
<dbReference type="EMBL" id="GL871279">
    <property type="protein sequence ID" value="EGC31076.1"/>
    <property type="molecule type" value="Genomic_DNA"/>
</dbReference>
<dbReference type="PANTHER" id="PTHR44472">
    <property type="entry name" value="DDB1- AND CUL4-ASSOCIATED FACTOR 4-RELATED"/>
    <property type="match status" value="1"/>
</dbReference>
<protein>
    <submittedName>
        <fullName evidence="6">Uncharacterized protein</fullName>
    </submittedName>
</protein>
<keyword evidence="1 3" id="KW-0853">WD repeat</keyword>
<dbReference type="Proteomes" id="UP000001064">
    <property type="component" value="Unassembled WGS sequence"/>
</dbReference>
<dbReference type="PROSITE" id="PS50082">
    <property type="entry name" value="WD_REPEATS_2"/>
    <property type="match status" value="1"/>
</dbReference>
<dbReference type="PROSITE" id="PS00678">
    <property type="entry name" value="WD_REPEATS_1"/>
    <property type="match status" value="1"/>
</dbReference>
<name>F0ZYB2_DICPU</name>
<feature type="region of interest" description="Disordered" evidence="4">
    <location>
        <begin position="189"/>
        <end position="215"/>
    </location>
</feature>
<dbReference type="OrthoDB" id="128867at2759"/>
<dbReference type="SMART" id="SM00320">
    <property type="entry name" value="WD40"/>
    <property type="match status" value="4"/>
</dbReference>
<feature type="region of interest" description="Disordered" evidence="4">
    <location>
        <begin position="1"/>
        <end position="68"/>
    </location>
</feature>
<dbReference type="SUPFAM" id="SSF50978">
    <property type="entry name" value="WD40 repeat-like"/>
    <property type="match status" value="1"/>
</dbReference>
<organism evidence="6 7">
    <name type="scientific">Dictyostelium purpureum</name>
    <name type="common">Slime mold</name>
    <dbReference type="NCBI Taxonomy" id="5786"/>
    <lineage>
        <taxon>Eukaryota</taxon>
        <taxon>Amoebozoa</taxon>
        <taxon>Evosea</taxon>
        <taxon>Eumycetozoa</taxon>
        <taxon>Dictyostelia</taxon>
        <taxon>Dictyosteliales</taxon>
        <taxon>Dictyosteliaceae</taxon>
        <taxon>Dictyostelium</taxon>
    </lineage>
</organism>